<feature type="region of interest" description="Disordered" evidence="1">
    <location>
        <begin position="345"/>
        <end position="364"/>
    </location>
</feature>
<feature type="compositionally biased region" description="Polar residues" evidence="1">
    <location>
        <begin position="96"/>
        <end position="108"/>
    </location>
</feature>
<dbReference type="Ensembl" id="ENSATET00000011460.3">
    <property type="protein sequence ID" value="ENSATEP00000011274.1"/>
    <property type="gene ID" value="ENSATEG00000007866.3"/>
</dbReference>
<dbReference type="OMA" id="RIFSRKC"/>
<keyword evidence="3" id="KW-1185">Reference proteome</keyword>
<dbReference type="GO" id="GO:0032922">
    <property type="term" value="P:circadian regulation of gene expression"/>
    <property type="evidence" value="ECO:0007669"/>
    <property type="project" value="InterPro"/>
</dbReference>
<dbReference type="Pfam" id="PF15673">
    <property type="entry name" value="Ciart"/>
    <property type="match status" value="1"/>
</dbReference>
<dbReference type="PANTHER" id="PTHR35441:SF2">
    <property type="entry name" value="CIRCADIAN-ASSOCIATED TRANSCRIPTIONAL REPRESSOR"/>
    <property type="match status" value="1"/>
</dbReference>
<feature type="compositionally biased region" description="Basic and acidic residues" evidence="1">
    <location>
        <begin position="20"/>
        <end position="35"/>
    </location>
</feature>
<feature type="region of interest" description="Disordered" evidence="1">
    <location>
        <begin position="287"/>
        <end position="337"/>
    </location>
</feature>
<dbReference type="GO" id="GO:0045892">
    <property type="term" value="P:negative regulation of DNA-templated transcription"/>
    <property type="evidence" value="ECO:0007669"/>
    <property type="project" value="TreeGrafter"/>
</dbReference>
<dbReference type="GO" id="GO:0000978">
    <property type="term" value="F:RNA polymerase II cis-regulatory region sequence-specific DNA binding"/>
    <property type="evidence" value="ECO:0007669"/>
    <property type="project" value="TreeGrafter"/>
</dbReference>
<name>A0A3Q1HV74_ANATE</name>
<dbReference type="InParanoid" id="A0A3Q1HV74"/>
<evidence type="ECO:0000256" key="1">
    <source>
        <dbReference type="SAM" id="MobiDB-lite"/>
    </source>
</evidence>
<proteinExistence type="predicted"/>
<reference evidence="2" key="3">
    <citation type="submission" date="2025-09" db="UniProtKB">
        <authorList>
            <consortium name="Ensembl"/>
        </authorList>
    </citation>
    <scope>IDENTIFICATION</scope>
</reference>
<accession>A0A3Q1HV74</accession>
<sequence>MSATDSDNSIDWLASDNEDNESKQEPDCTRQHSETEASPSPGASPHLGPSDSSCCRNSEVKEADRHFSKVREASSRGSPPSCTETWDRDSTIGLYKTQQGENTKNTQRALKRHHSSTEEELKERQLISNMSEKDRFFSSKCVELQCYIHPLSSILNGLRSGRYRERLSSFQESVAMDRIQRIMGVLQNPCMGEKYINIILKMEEMLKSWFPNVKLQDELATTQTEEAVSTKKPKLSPVSTPAAMSPVTVSDPPVGTKALRVTDLTPPGAYSASNLKWLHTSPICSPTAEQAQAGPRHLLSPRDKDLTQDNVVSSSTDSHTKTDSVPRGPPPGKINAPCLERLLKSTESIITRKGTGSMMDSSWS</sequence>
<feature type="compositionally biased region" description="Polar residues" evidence="1">
    <location>
        <begin position="75"/>
        <end position="84"/>
    </location>
</feature>
<dbReference type="Proteomes" id="UP000265040">
    <property type="component" value="Chromosome 6"/>
</dbReference>
<dbReference type="GO" id="GO:0005634">
    <property type="term" value="C:nucleus"/>
    <property type="evidence" value="ECO:0007669"/>
    <property type="project" value="TreeGrafter"/>
</dbReference>
<dbReference type="InterPro" id="IPR031373">
    <property type="entry name" value="Ciart"/>
</dbReference>
<dbReference type="GeneTree" id="ENSGT00940000164936"/>
<protein>
    <recommendedName>
        <fullName evidence="4">Circadian associated repressor of transcription a</fullName>
    </recommendedName>
</protein>
<feature type="region of interest" description="Disordered" evidence="1">
    <location>
        <begin position="224"/>
        <end position="254"/>
    </location>
</feature>
<dbReference type="AlphaFoldDB" id="A0A3Q1HV74"/>
<dbReference type="GeneID" id="113165896"/>
<feature type="region of interest" description="Disordered" evidence="1">
    <location>
        <begin position="1"/>
        <end position="123"/>
    </location>
</feature>
<reference evidence="2" key="2">
    <citation type="submission" date="2025-08" db="UniProtKB">
        <authorList>
            <consortium name="Ensembl"/>
        </authorList>
    </citation>
    <scope>IDENTIFICATION</scope>
</reference>
<feature type="compositionally biased region" description="Basic and acidic residues" evidence="1">
    <location>
        <begin position="58"/>
        <end position="74"/>
    </location>
</feature>
<evidence type="ECO:0000313" key="2">
    <source>
        <dbReference type="Ensembl" id="ENSATEP00000011274.1"/>
    </source>
</evidence>
<evidence type="ECO:0000313" key="3">
    <source>
        <dbReference type="Proteomes" id="UP000265040"/>
    </source>
</evidence>
<dbReference type="OrthoDB" id="9949430at2759"/>
<reference evidence="2" key="1">
    <citation type="submission" date="2021-04" db="EMBL/GenBank/DDBJ databases">
        <authorList>
            <consortium name="Wellcome Sanger Institute Data Sharing"/>
        </authorList>
    </citation>
    <scope>NUCLEOTIDE SEQUENCE [LARGE SCALE GENOMIC DNA]</scope>
</reference>
<dbReference type="RefSeq" id="XP_026221478.1">
    <property type="nucleotide sequence ID" value="XM_026365693.1"/>
</dbReference>
<organism evidence="2 3">
    <name type="scientific">Anabas testudineus</name>
    <name type="common">Climbing perch</name>
    <name type="synonym">Anthias testudineus</name>
    <dbReference type="NCBI Taxonomy" id="64144"/>
    <lineage>
        <taxon>Eukaryota</taxon>
        <taxon>Metazoa</taxon>
        <taxon>Chordata</taxon>
        <taxon>Craniata</taxon>
        <taxon>Vertebrata</taxon>
        <taxon>Euteleostomi</taxon>
        <taxon>Actinopterygii</taxon>
        <taxon>Neopterygii</taxon>
        <taxon>Teleostei</taxon>
        <taxon>Neoteleostei</taxon>
        <taxon>Acanthomorphata</taxon>
        <taxon>Anabantaria</taxon>
        <taxon>Anabantiformes</taxon>
        <taxon>Anabantoidei</taxon>
        <taxon>Anabantidae</taxon>
        <taxon>Anabas</taxon>
    </lineage>
</organism>
<dbReference type="PANTHER" id="PTHR35441">
    <property type="entry name" value="CIRCADIAN-ASSOCIATED TRANSCRIPTIONAL REPRESSOR"/>
    <property type="match status" value="1"/>
</dbReference>
<evidence type="ECO:0008006" key="4">
    <source>
        <dbReference type="Google" id="ProtNLM"/>
    </source>
</evidence>